<evidence type="ECO:0000313" key="1">
    <source>
        <dbReference type="EMBL" id="ANY70222.1"/>
    </source>
</evidence>
<dbReference type="GO" id="GO:0016740">
    <property type="term" value="F:transferase activity"/>
    <property type="evidence" value="ECO:0007669"/>
    <property type="project" value="UniProtKB-KW"/>
</dbReference>
<dbReference type="SUPFAM" id="SSF53756">
    <property type="entry name" value="UDP-Glycosyltransferase/glycogen phosphorylase"/>
    <property type="match status" value="1"/>
</dbReference>
<organism evidence="1">
    <name type="scientific">Paenibacillus sp. BIHB 4019</name>
    <dbReference type="NCBI Taxonomy" id="1870819"/>
    <lineage>
        <taxon>Bacteria</taxon>
        <taxon>Bacillati</taxon>
        <taxon>Bacillota</taxon>
        <taxon>Bacilli</taxon>
        <taxon>Bacillales</taxon>
        <taxon>Paenibacillaceae</taxon>
        <taxon>Paenibacillus</taxon>
    </lineage>
</organism>
<reference evidence="1" key="1">
    <citation type="submission" date="2016-08" db="EMBL/GenBank/DDBJ databases">
        <title>Complete Genome Seqeunce of Paenibacillus sp. BIHB 4019 from tea rhizoplane.</title>
        <authorList>
            <person name="Thakur R."/>
            <person name="Swarnkar M.K."/>
            <person name="Gulati A."/>
        </authorList>
    </citation>
    <scope>NUCLEOTIDE SEQUENCE [LARGE SCALE GENOMIC DNA]</scope>
    <source>
        <strain evidence="1">BIHB4019</strain>
    </source>
</reference>
<dbReference type="EMBL" id="CP016808">
    <property type="protein sequence ID" value="ANY70222.1"/>
    <property type="molecule type" value="Genomic_DNA"/>
</dbReference>
<name>A0A1B2DR83_9BACL</name>
<proteinExistence type="predicted"/>
<dbReference type="Gene3D" id="3.40.50.2000">
    <property type="entry name" value="Glycogen Phosphorylase B"/>
    <property type="match status" value="1"/>
</dbReference>
<sequence length="388" mass="44129">MGIGANRDNRFTTILCSGFGLGFYNPGLIVNYQLRQRGIPTEVLVFERFMQVEKQAKIVDSRKAYHDNFKLAKIATKLPKDIRDSFDSEQIIDLLNSWAAEGRKRFISLSGHWVYILELYREKLDAAAAELEVDLLYVDSDLSPSWKSLKKYMPDYPARYREVWLYASSTLSIHLQIRVGDEEPLPFADRAPRYVIHGGGWGMGTYQGKIPELAQLGFALDVVAYEPAEAQGQQLGNRYYMNDPEWTAWNKGESGEHEFPRFGEIRPDTAPSFSNLPSHHGLYDVIRQAKGIISKPGAGTLMDSLASATPVIMLEPFGEHEKRNLEVWVEHGLGITYEDWERAGFAEEALATIHERLLAKRAAARTYTDDYLERIGWGEGRYPDRRAT</sequence>
<accession>A0A1B2DR83</accession>
<gene>
    <name evidence="1" type="ORF">BBD42_29740</name>
</gene>
<keyword evidence="1" id="KW-0808">Transferase</keyword>
<protein>
    <submittedName>
        <fullName evidence="1">UDP-glucuronosyltransferase</fullName>
    </submittedName>
</protein>
<dbReference type="AlphaFoldDB" id="A0A1B2DR83"/>